<accession>A0AA38R5Q4</accession>
<keyword evidence="2" id="KW-0862">Zinc</keyword>
<feature type="region of interest" description="Disordered" evidence="7">
    <location>
        <begin position="1"/>
        <end position="24"/>
    </location>
</feature>
<dbReference type="AlphaFoldDB" id="A0AA38R5Q4"/>
<organism evidence="9 10">
    <name type="scientific">Pleurostoma richardsiae</name>
    <dbReference type="NCBI Taxonomy" id="41990"/>
    <lineage>
        <taxon>Eukaryota</taxon>
        <taxon>Fungi</taxon>
        <taxon>Dikarya</taxon>
        <taxon>Ascomycota</taxon>
        <taxon>Pezizomycotina</taxon>
        <taxon>Sordariomycetes</taxon>
        <taxon>Sordariomycetidae</taxon>
        <taxon>Calosphaeriales</taxon>
        <taxon>Pleurostomataceae</taxon>
        <taxon>Pleurostoma</taxon>
    </lineage>
</organism>
<dbReference type="PANTHER" id="PTHR36206">
    <property type="entry name" value="ASPERCRYPTIN BIOSYNTHESIS CLUSTER-SPECIFIC TRANSCRIPTION REGULATOR ATNN-RELATED"/>
    <property type="match status" value="1"/>
</dbReference>
<dbReference type="InterPro" id="IPR036864">
    <property type="entry name" value="Zn2-C6_fun-type_DNA-bd_sf"/>
</dbReference>
<name>A0AA38R5Q4_9PEZI</name>
<dbReference type="SMART" id="SM00066">
    <property type="entry name" value="GAL4"/>
    <property type="match status" value="1"/>
</dbReference>
<dbReference type="Gene3D" id="4.10.240.10">
    <property type="entry name" value="Zn(2)-C6 fungal-type DNA-binding domain"/>
    <property type="match status" value="1"/>
</dbReference>
<dbReference type="PROSITE" id="PS50048">
    <property type="entry name" value="ZN2_CY6_FUNGAL_2"/>
    <property type="match status" value="1"/>
</dbReference>
<evidence type="ECO:0000256" key="6">
    <source>
        <dbReference type="ARBA" id="ARBA00023242"/>
    </source>
</evidence>
<evidence type="ECO:0000256" key="7">
    <source>
        <dbReference type="SAM" id="MobiDB-lite"/>
    </source>
</evidence>
<dbReference type="InterPro" id="IPR001138">
    <property type="entry name" value="Zn2Cys6_DnaBD"/>
</dbReference>
<keyword evidence="10" id="KW-1185">Reference proteome</keyword>
<dbReference type="GO" id="GO:0003677">
    <property type="term" value="F:DNA binding"/>
    <property type="evidence" value="ECO:0007669"/>
    <property type="project" value="UniProtKB-KW"/>
</dbReference>
<evidence type="ECO:0000256" key="1">
    <source>
        <dbReference type="ARBA" id="ARBA00022723"/>
    </source>
</evidence>
<dbReference type="Pfam" id="PF00172">
    <property type="entry name" value="Zn_clus"/>
    <property type="match status" value="1"/>
</dbReference>
<protein>
    <submittedName>
        <fullName evidence="9">Zn2/Cys6 DNA-binding protein</fullName>
    </submittedName>
</protein>
<dbReference type="PROSITE" id="PS00463">
    <property type="entry name" value="ZN2_CY6_FUNGAL_1"/>
    <property type="match status" value="1"/>
</dbReference>
<dbReference type="Proteomes" id="UP001174694">
    <property type="component" value="Unassembled WGS sequence"/>
</dbReference>
<evidence type="ECO:0000313" key="9">
    <source>
        <dbReference type="EMBL" id="KAJ9138088.1"/>
    </source>
</evidence>
<keyword evidence="5" id="KW-0804">Transcription</keyword>
<reference evidence="9" key="1">
    <citation type="submission" date="2022-07" db="EMBL/GenBank/DDBJ databases">
        <title>Fungi with potential for degradation of polypropylene.</title>
        <authorList>
            <person name="Gostincar C."/>
        </authorList>
    </citation>
    <scope>NUCLEOTIDE SEQUENCE</scope>
    <source>
        <strain evidence="9">EXF-13308</strain>
    </source>
</reference>
<gene>
    <name evidence="9" type="ORF">NKR23_g8679</name>
</gene>
<sequence length="561" mass="62458">MGASTDMRVQARRRHAGKSLGTGATRAKTGCRTCKIRRVKCDEGRPACQRCISTGRVCDGYGIWGGGGNQYGQRVPMPNSKASTVTPCLRLALRPSSAISAEEQVYVDWFAYRSCRKLPGAFYSSFWRSFLFQASADEPAVLHAVLALSAAHKTEMLGAKTSHTAYNSLPDEQEQFLLRHYSKAITHLLPLFSSKSRASVQVALIACLAFTFMEYMRGHFNAGNTHLRNGLKLLLENRSPSSVDASLPRKGLDDCIIATFIRLQVATGLFQQDFQQLSLASCVSVPRNSGPLFHSVEQARLCLDLLLSQVLELSEQHRLEDCDGGPAHSQLLRDQRRLQAAASSWLRTYKASETSLCVRLNPRESLAYQLLHVYYTMTSIMADTCLRTTESVFDSHLPRFTSIVTHMLDLARNLAPLVLRMDEGLAHGPEMTGSTSDIGWLPPLYYTALKCRNHTVRTRVTRMLDIGPHKEGIWDARLVAAVAKEVIAVEEGDFYKDVAHCDDVLPEARRLHEVQVLLPKDPSEKVVLTGSRRRDDGVLETINREYCPLSRRWTGGESDGS</sequence>
<feature type="domain" description="Zn(2)-C6 fungal-type" evidence="8">
    <location>
        <begin position="30"/>
        <end position="58"/>
    </location>
</feature>
<keyword evidence="1" id="KW-0479">Metal-binding</keyword>
<dbReference type="EMBL" id="JANBVO010000031">
    <property type="protein sequence ID" value="KAJ9138088.1"/>
    <property type="molecule type" value="Genomic_DNA"/>
</dbReference>
<comment type="caution">
    <text evidence="9">The sequence shown here is derived from an EMBL/GenBank/DDBJ whole genome shotgun (WGS) entry which is preliminary data.</text>
</comment>
<evidence type="ECO:0000256" key="4">
    <source>
        <dbReference type="ARBA" id="ARBA00023125"/>
    </source>
</evidence>
<keyword evidence="4 9" id="KW-0238">DNA-binding</keyword>
<evidence type="ECO:0000256" key="5">
    <source>
        <dbReference type="ARBA" id="ARBA00023163"/>
    </source>
</evidence>
<dbReference type="GO" id="GO:0000981">
    <property type="term" value="F:DNA-binding transcription factor activity, RNA polymerase II-specific"/>
    <property type="evidence" value="ECO:0007669"/>
    <property type="project" value="InterPro"/>
</dbReference>
<dbReference type="PANTHER" id="PTHR36206:SF16">
    <property type="entry name" value="TRANSCRIPTION FACTOR DOMAIN-CONTAINING PROTEIN-RELATED"/>
    <property type="match status" value="1"/>
</dbReference>
<keyword evidence="6" id="KW-0539">Nucleus</keyword>
<proteinExistence type="predicted"/>
<dbReference type="SUPFAM" id="SSF57701">
    <property type="entry name" value="Zn2/Cys6 DNA-binding domain"/>
    <property type="match status" value="1"/>
</dbReference>
<evidence type="ECO:0000256" key="3">
    <source>
        <dbReference type="ARBA" id="ARBA00023015"/>
    </source>
</evidence>
<evidence type="ECO:0000256" key="2">
    <source>
        <dbReference type="ARBA" id="ARBA00022833"/>
    </source>
</evidence>
<dbReference type="InterPro" id="IPR021858">
    <property type="entry name" value="Fun_TF"/>
</dbReference>
<dbReference type="CDD" id="cd00067">
    <property type="entry name" value="GAL4"/>
    <property type="match status" value="1"/>
</dbReference>
<evidence type="ECO:0000259" key="8">
    <source>
        <dbReference type="PROSITE" id="PS50048"/>
    </source>
</evidence>
<evidence type="ECO:0000313" key="10">
    <source>
        <dbReference type="Proteomes" id="UP001174694"/>
    </source>
</evidence>
<keyword evidence="3" id="KW-0805">Transcription regulation</keyword>
<dbReference type="InterPro" id="IPR052360">
    <property type="entry name" value="Transcr_Regulatory_Proteins"/>
</dbReference>
<dbReference type="GO" id="GO:0008270">
    <property type="term" value="F:zinc ion binding"/>
    <property type="evidence" value="ECO:0007669"/>
    <property type="project" value="InterPro"/>
</dbReference>
<dbReference type="Pfam" id="PF11951">
    <property type="entry name" value="Fungal_trans_2"/>
    <property type="match status" value="1"/>
</dbReference>